<feature type="compositionally biased region" description="Polar residues" evidence="1">
    <location>
        <begin position="485"/>
        <end position="500"/>
    </location>
</feature>
<organism evidence="4 5">
    <name type="scientific">Byssothecium circinans</name>
    <dbReference type="NCBI Taxonomy" id="147558"/>
    <lineage>
        <taxon>Eukaryota</taxon>
        <taxon>Fungi</taxon>
        <taxon>Dikarya</taxon>
        <taxon>Ascomycota</taxon>
        <taxon>Pezizomycotina</taxon>
        <taxon>Dothideomycetes</taxon>
        <taxon>Pleosporomycetidae</taxon>
        <taxon>Pleosporales</taxon>
        <taxon>Massarineae</taxon>
        <taxon>Massarinaceae</taxon>
        <taxon>Byssothecium</taxon>
    </lineage>
</organism>
<dbReference type="AlphaFoldDB" id="A0A6A5TLG4"/>
<keyword evidence="5" id="KW-1185">Reference proteome</keyword>
<dbReference type="InterPro" id="IPR049326">
    <property type="entry name" value="Rhodopsin_dom_fungi"/>
</dbReference>
<feature type="region of interest" description="Disordered" evidence="1">
    <location>
        <begin position="299"/>
        <end position="560"/>
    </location>
</feature>
<evidence type="ECO:0000256" key="1">
    <source>
        <dbReference type="SAM" id="MobiDB-lite"/>
    </source>
</evidence>
<dbReference type="Proteomes" id="UP000800035">
    <property type="component" value="Unassembled WGS sequence"/>
</dbReference>
<keyword evidence="2" id="KW-0472">Membrane</keyword>
<keyword evidence="2" id="KW-1133">Transmembrane helix</keyword>
<evidence type="ECO:0000313" key="5">
    <source>
        <dbReference type="Proteomes" id="UP000800035"/>
    </source>
</evidence>
<proteinExistence type="predicted"/>
<evidence type="ECO:0000313" key="4">
    <source>
        <dbReference type="EMBL" id="KAF1953034.1"/>
    </source>
</evidence>
<feature type="compositionally biased region" description="Low complexity" evidence="1">
    <location>
        <begin position="347"/>
        <end position="372"/>
    </location>
</feature>
<evidence type="ECO:0000256" key="2">
    <source>
        <dbReference type="SAM" id="Phobius"/>
    </source>
</evidence>
<feature type="compositionally biased region" description="Low complexity" evidence="1">
    <location>
        <begin position="509"/>
        <end position="528"/>
    </location>
</feature>
<protein>
    <recommendedName>
        <fullName evidence="3">Rhodopsin domain-containing protein</fullName>
    </recommendedName>
</protein>
<dbReference type="PANTHER" id="PTHR38794">
    <property type="entry name" value="INTEGRAL MEMBRANE PROTEIN"/>
    <property type="match status" value="1"/>
</dbReference>
<keyword evidence="2" id="KW-0812">Transmembrane</keyword>
<feature type="compositionally biased region" description="Low complexity" evidence="1">
    <location>
        <begin position="684"/>
        <end position="696"/>
    </location>
</feature>
<feature type="region of interest" description="Disordered" evidence="1">
    <location>
        <begin position="578"/>
        <end position="727"/>
    </location>
</feature>
<feature type="compositionally biased region" description="Pro residues" evidence="1">
    <location>
        <begin position="426"/>
        <end position="439"/>
    </location>
</feature>
<feature type="domain" description="Rhodopsin" evidence="3">
    <location>
        <begin position="45"/>
        <end position="276"/>
    </location>
</feature>
<feature type="transmembrane region" description="Helical" evidence="2">
    <location>
        <begin position="28"/>
        <end position="47"/>
    </location>
</feature>
<feature type="compositionally biased region" description="Polar residues" evidence="1">
    <location>
        <begin position="459"/>
        <end position="473"/>
    </location>
</feature>
<feature type="compositionally biased region" description="Low complexity" evidence="1">
    <location>
        <begin position="662"/>
        <end position="673"/>
    </location>
</feature>
<feature type="compositionally biased region" description="Basic residues" evidence="1">
    <location>
        <begin position="674"/>
        <end position="683"/>
    </location>
</feature>
<feature type="compositionally biased region" description="Polar residues" evidence="1">
    <location>
        <begin position="316"/>
        <end position="327"/>
    </location>
</feature>
<evidence type="ECO:0000259" key="3">
    <source>
        <dbReference type="Pfam" id="PF20684"/>
    </source>
</evidence>
<feature type="transmembrane region" description="Helical" evidence="2">
    <location>
        <begin position="178"/>
        <end position="203"/>
    </location>
</feature>
<feature type="compositionally biased region" description="Polar residues" evidence="1">
    <location>
        <begin position="610"/>
        <end position="628"/>
    </location>
</feature>
<feature type="compositionally biased region" description="Polar residues" evidence="1">
    <location>
        <begin position="395"/>
        <end position="404"/>
    </location>
</feature>
<feature type="compositionally biased region" description="Low complexity" evidence="1">
    <location>
        <begin position="542"/>
        <end position="553"/>
    </location>
</feature>
<feature type="transmembrane region" description="Helical" evidence="2">
    <location>
        <begin position="101"/>
        <end position="125"/>
    </location>
</feature>
<accession>A0A6A5TLG4</accession>
<dbReference type="Pfam" id="PF20684">
    <property type="entry name" value="Fung_rhodopsin"/>
    <property type="match status" value="1"/>
</dbReference>
<feature type="transmembrane region" description="Helical" evidence="2">
    <location>
        <begin position="215"/>
        <end position="237"/>
    </location>
</feature>
<feature type="transmembrane region" description="Helical" evidence="2">
    <location>
        <begin position="59"/>
        <end position="81"/>
    </location>
</feature>
<feature type="compositionally biased region" description="Pro residues" evidence="1">
    <location>
        <begin position="649"/>
        <end position="661"/>
    </location>
</feature>
<feature type="compositionally biased region" description="Low complexity" evidence="1">
    <location>
        <begin position="578"/>
        <end position="590"/>
    </location>
</feature>
<gene>
    <name evidence="4" type="ORF">CC80DRAFT_165028</name>
</gene>
<sequence>MRIPSSHTILSTRATTITNENRSDAVTVTTWVTLVLLALVFLSREAIKYTVVRKFGIDDLLTLVAVIFAIGLSITTLRLASDGLGVFAPLTVRRANDIMKGYYASNFLYIAALGFAKLSLVTFFYSIHKVQQKHRRFVLGFGVFIFVWTLASLIAVAFQCGLPRPWEVLTLHCFDRGVFWIVYCLIDMTTDVSIIMLSVNLVIYLKVKASRKIAVVACFAPRILVIGASLARLVYLYPITPHTNPAFNLWVPVVCTQVQVSLSIVTACIPYMRPFFYSTESEVLRGDGSRRNMITADEEYGHSSTGGYLRGHKKGQGQSEDSTTSAWRYQRTPDVSPRLPSPPTPLSPIALTPPRLTTPPNSSATRSNSSRSPSERGLRLQIPPPDIHVRRATIVSPQTASSHALSPECLSPQPLLSSSATFSPIPLTPGEPTPPPRSHTPPSMTNNTYDSAPSPPIQSPTRRFSLFPSQRTPRYSLIPQPPLSIPTTISERSGASSRSHTPAKLISVPRTTPMSTTPETRTPSSSQSPQPPPRPPNPPNPSSSVTPLLPPLSIVKYPPRTTSSNFARVAYDDPLRTRAPPATALTSSAPIPAPIVTPEHTPAPAAYNAAHTSNSTHNIHTPPTANTRPRQHSHPRQQSTPSHYTTTPPSQPPTFPLPTPPASYSSFSSTPYHPHTHHHRHKSSTASLSTASPTSPQRQRNRRILTPKNSSRTFADSPISPVSPPTPIQFWREEAFGNGAGRTGVPLSGVWEEQDLGSSAGARI</sequence>
<dbReference type="EMBL" id="ML977006">
    <property type="protein sequence ID" value="KAF1953034.1"/>
    <property type="molecule type" value="Genomic_DNA"/>
</dbReference>
<dbReference type="OrthoDB" id="3918601at2759"/>
<feature type="compositionally biased region" description="Low complexity" evidence="1">
    <location>
        <begin position="637"/>
        <end position="648"/>
    </location>
</feature>
<feature type="compositionally biased region" description="Pro residues" evidence="1">
    <location>
        <begin position="529"/>
        <end position="541"/>
    </location>
</feature>
<name>A0A6A5TLG4_9PLEO</name>
<dbReference type="PANTHER" id="PTHR38794:SF1">
    <property type="entry name" value="INTEGRAL MEMBRANE PROTEIN"/>
    <property type="match status" value="1"/>
</dbReference>
<reference evidence="4" key="1">
    <citation type="journal article" date="2020" name="Stud. Mycol.">
        <title>101 Dothideomycetes genomes: a test case for predicting lifestyles and emergence of pathogens.</title>
        <authorList>
            <person name="Haridas S."/>
            <person name="Albert R."/>
            <person name="Binder M."/>
            <person name="Bloem J."/>
            <person name="Labutti K."/>
            <person name="Salamov A."/>
            <person name="Andreopoulos B."/>
            <person name="Baker S."/>
            <person name="Barry K."/>
            <person name="Bills G."/>
            <person name="Bluhm B."/>
            <person name="Cannon C."/>
            <person name="Castanera R."/>
            <person name="Culley D."/>
            <person name="Daum C."/>
            <person name="Ezra D."/>
            <person name="Gonzalez J."/>
            <person name="Henrissat B."/>
            <person name="Kuo A."/>
            <person name="Liang C."/>
            <person name="Lipzen A."/>
            <person name="Lutzoni F."/>
            <person name="Magnuson J."/>
            <person name="Mondo S."/>
            <person name="Nolan M."/>
            <person name="Ohm R."/>
            <person name="Pangilinan J."/>
            <person name="Park H.-J."/>
            <person name="Ramirez L."/>
            <person name="Alfaro M."/>
            <person name="Sun H."/>
            <person name="Tritt A."/>
            <person name="Yoshinaga Y."/>
            <person name="Zwiers L.-H."/>
            <person name="Turgeon B."/>
            <person name="Goodwin S."/>
            <person name="Spatafora J."/>
            <person name="Crous P."/>
            <person name="Grigoriev I."/>
        </authorList>
    </citation>
    <scope>NUCLEOTIDE SEQUENCE</scope>
    <source>
        <strain evidence="4">CBS 675.92</strain>
    </source>
</reference>
<feature type="transmembrane region" description="Helical" evidence="2">
    <location>
        <begin position="137"/>
        <end position="158"/>
    </location>
</feature>